<name>A0A7R9ZLI9_9STRA</name>
<evidence type="ECO:0000256" key="1">
    <source>
        <dbReference type="SAM" id="MobiDB-lite"/>
    </source>
</evidence>
<dbReference type="EMBL" id="HBEF01006897">
    <property type="protein sequence ID" value="CAD8332202.1"/>
    <property type="molecule type" value="Transcribed_RNA"/>
</dbReference>
<accession>A0A7R9ZLI9</accession>
<evidence type="ECO:0000256" key="2">
    <source>
        <dbReference type="SAM" id="SignalP"/>
    </source>
</evidence>
<feature type="region of interest" description="Disordered" evidence="1">
    <location>
        <begin position="27"/>
        <end position="63"/>
    </location>
</feature>
<gene>
    <name evidence="3" type="ORF">CAUS1442_LOCUS4301</name>
</gene>
<dbReference type="AlphaFoldDB" id="A0A7R9ZLI9"/>
<keyword evidence="2" id="KW-0732">Signal</keyword>
<feature type="signal peptide" evidence="2">
    <location>
        <begin position="1"/>
        <end position="25"/>
    </location>
</feature>
<organism evidence="3">
    <name type="scientific">Craspedostauros australis</name>
    <dbReference type="NCBI Taxonomy" id="1486917"/>
    <lineage>
        <taxon>Eukaryota</taxon>
        <taxon>Sar</taxon>
        <taxon>Stramenopiles</taxon>
        <taxon>Ochrophyta</taxon>
        <taxon>Bacillariophyta</taxon>
        <taxon>Bacillariophyceae</taxon>
        <taxon>Bacillariophycidae</taxon>
        <taxon>Naviculales</taxon>
        <taxon>Naviculaceae</taxon>
        <taxon>Craspedostauros</taxon>
    </lineage>
</organism>
<reference evidence="3" key="1">
    <citation type="submission" date="2021-01" db="EMBL/GenBank/DDBJ databases">
        <authorList>
            <person name="Corre E."/>
            <person name="Pelletier E."/>
            <person name="Niang G."/>
            <person name="Scheremetjew M."/>
            <person name="Finn R."/>
            <person name="Kale V."/>
            <person name="Holt S."/>
            <person name="Cochrane G."/>
            <person name="Meng A."/>
            <person name="Brown T."/>
            <person name="Cohen L."/>
        </authorList>
    </citation>
    <scope>NUCLEOTIDE SEQUENCE</scope>
    <source>
        <strain evidence="3">CCMP3328</strain>
    </source>
</reference>
<feature type="compositionally biased region" description="Basic and acidic residues" evidence="1">
    <location>
        <begin position="44"/>
        <end position="63"/>
    </location>
</feature>
<feature type="chain" id="PRO_5031162873" evidence="2">
    <location>
        <begin position="26"/>
        <end position="383"/>
    </location>
</feature>
<proteinExistence type="predicted"/>
<sequence length="383" mass="41835">MNSIITKLLILVLAGIVLLADSTAAAASKGPRGVRKPSTSKNGRRLDSEKKKKAPSKRECEVERKSDKVEFKCKAKTENDDVEIKDEIKFKVSSKDNEDLKVKVEYKNEIEEGTGDNTTETETKTKYEIEFDRIIEYRKADEVSVSATDADSMAFDWAADTIVKTTQLDMWGEFSDVMTEGDISTFSISSTETATATVAKFDFTISRADRQNITANKMKIDFDLDSYVWAANDTYVALICSVTSERKIEVEEKDDSGSKGPKQTTKVEITFDDAIETVGFVPFGEYTWADTAQVIEGNSTSNNTNVTAKEDGETISVIATSDGNSDEIAFSFVGAAAQMASEIYWDPEAGIGYGDAPDDSAATAMTTMFAAVASVALGMFSML</sequence>
<protein>
    <submittedName>
        <fullName evidence="3">Uncharacterized protein</fullName>
    </submittedName>
</protein>
<evidence type="ECO:0000313" key="3">
    <source>
        <dbReference type="EMBL" id="CAD8332202.1"/>
    </source>
</evidence>